<dbReference type="AlphaFoldDB" id="A0A2J7PSE2"/>
<keyword evidence="3" id="KW-1185">Reference proteome</keyword>
<organism evidence="2 3">
    <name type="scientific">Cryptotermes secundus</name>
    <dbReference type="NCBI Taxonomy" id="105785"/>
    <lineage>
        <taxon>Eukaryota</taxon>
        <taxon>Metazoa</taxon>
        <taxon>Ecdysozoa</taxon>
        <taxon>Arthropoda</taxon>
        <taxon>Hexapoda</taxon>
        <taxon>Insecta</taxon>
        <taxon>Pterygota</taxon>
        <taxon>Neoptera</taxon>
        <taxon>Polyneoptera</taxon>
        <taxon>Dictyoptera</taxon>
        <taxon>Blattodea</taxon>
        <taxon>Blattoidea</taxon>
        <taxon>Termitoidae</taxon>
        <taxon>Kalotermitidae</taxon>
        <taxon>Cryptotermitinae</taxon>
        <taxon>Cryptotermes</taxon>
    </lineage>
</organism>
<reference evidence="2 3" key="1">
    <citation type="submission" date="2017-12" db="EMBL/GenBank/DDBJ databases">
        <title>Hemimetabolous genomes reveal molecular basis of termite eusociality.</title>
        <authorList>
            <person name="Harrison M.C."/>
            <person name="Jongepier E."/>
            <person name="Robertson H.M."/>
            <person name="Arning N."/>
            <person name="Bitard-Feildel T."/>
            <person name="Chao H."/>
            <person name="Childers C.P."/>
            <person name="Dinh H."/>
            <person name="Doddapaneni H."/>
            <person name="Dugan S."/>
            <person name="Gowin J."/>
            <person name="Greiner C."/>
            <person name="Han Y."/>
            <person name="Hu H."/>
            <person name="Hughes D.S.T."/>
            <person name="Huylmans A.-K."/>
            <person name="Kemena C."/>
            <person name="Kremer L.P.M."/>
            <person name="Lee S.L."/>
            <person name="Lopez-Ezquerra A."/>
            <person name="Mallet L."/>
            <person name="Monroy-Kuhn J.M."/>
            <person name="Moser A."/>
            <person name="Murali S.C."/>
            <person name="Muzny D.M."/>
            <person name="Otani S."/>
            <person name="Piulachs M.-D."/>
            <person name="Poelchau M."/>
            <person name="Qu J."/>
            <person name="Schaub F."/>
            <person name="Wada-Katsumata A."/>
            <person name="Worley K.C."/>
            <person name="Xie Q."/>
            <person name="Ylla G."/>
            <person name="Poulsen M."/>
            <person name="Gibbs R.A."/>
            <person name="Schal C."/>
            <person name="Richards S."/>
            <person name="Belles X."/>
            <person name="Korb J."/>
            <person name="Bornberg-Bauer E."/>
        </authorList>
    </citation>
    <scope>NUCLEOTIDE SEQUENCE [LARGE SCALE GENOMIC DNA]</scope>
    <source>
        <tissue evidence="2">Whole body</tissue>
    </source>
</reference>
<dbReference type="InParanoid" id="A0A2J7PSE2"/>
<dbReference type="EMBL" id="NEVH01021931">
    <property type="protein sequence ID" value="PNF19254.1"/>
    <property type="molecule type" value="Genomic_DNA"/>
</dbReference>
<gene>
    <name evidence="2" type="ORF">B7P43_G08016</name>
</gene>
<evidence type="ECO:0000313" key="3">
    <source>
        <dbReference type="Proteomes" id="UP000235965"/>
    </source>
</evidence>
<evidence type="ECO:0000256" key="1">
    <source>
        <dbReference type="SAM" id="MobiDB-lite"/>
    </source>
</evidence>
<sequence>MHNLDFVTRDNLLNTLLFPNQHSESPSCPSVCGTLEETEKEKNKIEGKEKIKNAENAKRRREIE</sequence>
<feature type="region of interest" description="Disordered" evidence="1">
    <location>
        <begin position="39"/>
        <end position="64"/>
    </location>
</feature>
<proteinExistence type="predicted"/>
<dbReference type="Proteomes" id="UP000235965">
    <property type="component" value="Unassembled WGS sequence"/>
</dbReference>
<protein>
    <submittedName>
        <fullName evidence="2">Uncharacterized protein</fullName>
    </submittedName>
</protein>
<evidence type="ECO:0000313" key="2">
    <source>
        <dbReference type="EMBL" id="PNF19254.1"/>
    </source>
</evidence>
<accession>A0A2J7PSE2</accession>
<comment type="caution">
    <text evidence="2">The sequence shown here is derived from an EMBL/GenBank/DDBJ whole genome shotgun (WGS) entry which is preliminary data.</text>
</comment>
<name>A0A2J7PSE2_9NEOP</name>